<evidence type="ECO:0000313" key="6">
    <source>
        <dbReference type="EMBL" id="KAK9811812.1"/>
    </source>
</evidence>
<evidence type="ECO:0000313" key="7">
    <source>
        <dbReference type="Proteomes" id="UP001489004"/>
    </source>
</evidence>
<dbReference type="Pfam" id="PF00150">
    <property type="entry name" value="Cellulase"/>
    <property type="match status" value="1"/>
</dbReference>
<dbReference type="SUPFAM" id="SSF51445">
    <property type="entry name" value="(Trans)glycosidases"/>
    <property type="match status" value="1"/>
</dbReference>
<dbReference type="GO" id="GO:0000272">
    <property type="term" value="P:polysaccharide catabolic process"/>
    <property type="evidence" value="ECO:0007669"/>
    <property type="project" value="InterPro"/>
</dbReference>
<dbReference type="InterPro" id="IPR017853">
    <property type="entry name" value="GH"/>
</dbReference>
<evidence type="ECO:0000259" key="5">
    <source>
        <dbReference type="Pfam" id="PF00150"/>
    </source>
</evidence>
<accession>A0AAW1PV38</accession>
<dbReference type="InterPro" id="IPR001547">
    <property type="entry name" value="Glyco_hydro_5"/>
</dbReference>
<dbReference type="EMBL" id="JALJOR010000009">
    <property type="protein sequence ID" value="KAK9811812.1"/>
    <property type="molecule type" value="Genomic_DNA"/>
</dbReference>
<gene>
    <name evidence="6" type="ORF">WJX72_010558</name>
</gene>
<name>A0AAW1PV38_9CHLO</name>
<feature type="domain" description="Glycoside hydrolase family 5" evidence="5">
    <location>
        <begin position="1"/>
        <end position="216"/>
    </location>
</feature>
<keyword evidence="7" id="KW-1185">Reference proteome</keyword>
<dbReference type="AlphaFoldDB" id="A0AAW1PV38"/>
<comment type="similarity">
    <text evidence="1 4">Belongs to the glycosyl hydrolase 5 (cellulase A) family.</text>
</comment>
<dbReference type="GO" id="GO:0004553">
    <property type="term" value="F:hydrolase activity, hydrolyzing O-glycosyl compounds"/>
    <property type="evidence" value="ECO:0007669"/>
    <property type="project" value="InterPro"/>
</dbReference>
<evidence type="ECO:0000256" key="2">
    <source>
        <dbReference type="ARBA" id="ARBA00022801"/>
    </source>
</evidence>
<dbReference type="Gene3D" id="3.20.20.80">
    <property type="entry name" value="Glycosidases"/>
    <property type="match status" value="1"/>
</dbReference>
<keyword evidence="3 4" id="KW-0326">Glycosidase</keyword>
<sequence length="221" mass="24679">MLDFHNTAHSDHIGQVPFPDKQGFIDSWASLLRDLAVVPEVKGKLMVDLVNEPDQYGIRWERNKTVGLGELYLDAFDVLHPICPDCLLMVEGTGQSPLGLTWGTGLVIDDFWIQNKSLSDPRPFLDQLVTKPYVNQIVITPHIYCPSVTEATKDLCYAGEALWYHLDLGAGYLSAEGYCALGQGPCHKFPVLTGEFAVQFHSKNTTGDNEERECWMPLLPT</sequence>
<comment type="caution">
    <text evidence="6">The sequence shown here is derived from an EMBL/GenBank/DDBJ whole genome shotgun (WGS) entry which is preliminary data.</text>
</comment>
<reference evidence="6 7" key="1">
    <citation type="journal article" date="2024" name="Nat. Commun.">
        <title>Phylogenomics reveals the evolutionary origins of lichenization in chlorophyte algae.</title>
        <authorList>
            <person name="Puginier C."/>
            <person name="Libourel C."/>
            <person name="Otte J."/>
            <person name="Skaloud P."/>
            <person name="Haon M."/>
            <person name="Grisel S."/>
            <person name="Petersen M."/>
            <person name="Berrin J.G."/>
            <person name="Delaux P.M."/>
            <person name="Dal Grande F."/>
            <person name="Keller J."/>
        </authorList>
    </citation>
    <scope>NUCLEOTIDE SEQUENCE [LARGE SCALE GENOMIC DNA]</scope>
    <source>
        <strain evidence="6 7">SAG 2043</strain>
    </source>
</reference>
<evidence type="ECO:0000256" key="4">
    <source>
        <dbReference type="RuleBase" id="RU361153"/>
    </source>
</evidence>
<organism evidence="6 7">
    <name type="scientific">[Myrmecia] bisecta</name>
    <dbReference type="NCBI Taxonomy" id="41462"/>
    <lineage>
        <taxon>Eukaryota</taxon>
        <taxon>Viridiplantae</taxon>
        <taxon>Chlorophyta</taxon>
        <taxon>core chlorophytes</taxon>
        <taxon>Trebouxiophyceae</taxon>
        <taxon>Trebouxiales</taxon>
        <taxon>Trebouxiaceae</taxon>
        <taxon>Myrmecia</taxon>
    </lineage>
</organism>
<dbReference type="Proteomes" id="UP001489004">
    <property type="component" value="Unassembled WGS sequence"/>
</dbReference>
<evidence type="ECO:0000256" key="3">
    <source>
        <dbReference type="ARBA" id="ARBA00023295"/>
    </source>
</evidence>
<protein>
    <recommendedName>
        <fullName evidence="5">Glycoside hydrolase family 5 domain-containing protein</fullName>
    </recommendedName>
</protein>
<evidence type="ECO:0000256" key="1">
    <source>
        <dbReference type="ARBA" id="ARBA00005641"/>
    </source>
</evidence>
<proteinExistence type="inferred from homology"/>
<keyword evidence="2 4" id="KW-0378">Hydrolase</keyword>